<proteinExistence type="inferred from homology"/>
<reference evidence="3 4" key="1">
    <citation type="submission" date="2020-02" db="EMBL/GenBank/DDBJ databases">
        <authorList>
            <person name="Li X.-J."/>
            <person name="Han X.-M."/>
        </authorList>
    </citation>
    <scope>NUCLEOTIDE SEQUENCE [LARGE SCALE GENOMIC DNA]</scope>
    <source>
        <strain evidence="3 4">CCTCC AB 2017055</strain>
    </source>
</reference>
<dbReference type="Gene3D" id="3.20.20.70">
    <property type="entry name" value="Aldolase class I"/>
    <property type="match status" value="1"/>
</dbReference>
<dbReference type="SUPFAM" id="SSF51569">
    <property type="entry name" value="Aldolase"/>
    <property type="match status" value="1"/>
</dbReference>
<evidence type="ECO:0000313" key="3">
    <source>
        <dbReference type="EMBL" id="NEE00700.1"/>
    </source>
</evidence>
<evidence type="ECO:0000256" key="1">
    <source>
        <dbReference type="ARBA" id="ARBA00008679"/>
    </source>
</evidence>
<dbReference type="GO" id="GO:1902777">
    <property type="term" value="P:6-sulfoquinovose(1-) catabolic process"/>
    <property type="evidence" value="ECO:0007669"/>
    <property type="project" value="TreeGrafter"/>
</dbReference>
<dbReference type="GO" id="GO:0061595">
    <property type="term" value="F:6-deoxy-6-sulfofructose-1-phosphate aldolase activity"/>
    <property type="evidence" value="ECO:0007669"/>
    <property type="project" value="TreeGrafter"/>
</dbReference>
<sequence>MLALDQREALRVMMRERTGHDVSDADLTAFKVAAARALTPHASALLVEKQFGWDAIIQENAVSPGCALIAAADHFVPGTDEFIAESVIDEAIDPAVVRDQGAAALKLLVIWRPDGDPDARRALVSDFVDRCRAHGLASIVEPVSRKPTDGGPFDADAGIVAAARELGGLGADVYKSEVPTHGAGTDDEIFTRCKELDEAIDGHWVVLSSGVPAERFPETVALACRAGASGFLAGRAVWASVVGSADLETDLRNQAVPALQRLVRTVDETVSR</sequence>
<dbReference type="AlphaFoldDB" id="A0A6L9S9R3"/>
<dbReference type="Proteomes" id="UP000475214">
    <property type="component" value="Unassembled WGS sequence"/>
</dbReference>
<dbReference type="Pfam" id="PF01791">
    <property type="entry name" value="DeoC"/>
    <property type="match status" value="1"/>
</dbReference>
<comment type="caution">
    <text evidence="3">The sequence shown here is derived from an EMBL/GenBank/DDBJ whole genome shotgun (WGS) entry which is preliminary data.</text>
</comment>
<accession>A0A6L9S9R3</accession>
<dbReference type="InterPro" id="IPR013785">
    <property type="entry name" value="Aldolase_TIM"/>
</dbReference>
<dbReference type="InterPro" id="IPR002915">
    <property type="entry name" value="DeoC/FbaB/LacD_aldolase"/>
</dbReference>
<dbReference type="PANTHER" id="PTHR39340">
    <property type="entry name" value="SULFOFRUCTOSEPHOSPHATE ALDOLASE"/>
    <property type="match status" value="1"/>
</dbReference>
<protein>
    <submittedName>
        <fullName evidence="3">Aldolase</fullName>
    </submittedName>
</protein>
<dbReference type="EMBL" id="JAAGOA010000006">
    <property type="protein sequence ID" value="NEE00700.1"/>
    <property type="molecule type" value="Genomic_DNA"/>
</dbReference>
<name>A0A6L9S9R3_9ACTN</name>
<keyword evidence="2" id="KW-0456">Lyase</keyword>
<dbReference type="SMART" id="SM01133">
    <property type="entry name" value="DeoC"/>
    <property type="match status" value="1"/>
</dbReference>
<comment type="similarity">
    <text evidence="1">Belongs to the aldolase LacD family.</text>
</comment>
<evidence type="ECO:0000256" key="2">
    <source>
        <dbReference type="ARBA" id="ARBA00023239"/>
    </source>
</evidence>
<dbReference type="InterPro" id="IPR050552">
    <property type="entry name" value="LacD_aldolase"/>
</dbReference>
<gene>
    <name evidence="3" type="ORF">G1H10_11025</name>
</gene>
<keyword evidence="4" id="KW-1185">Reference proteome</keyword>
<organism evidence="3 4">
    <name type="scientific">Phytoactinopolyspora halotolerans</name>
    <dbReference type="NCBI Taxonomy" id="1981512"/>
    <lineage>
        <taxon>Bacteria</taxon>
        <taxon>Bacillati</taxon>
        <taxon>Actinomycetota</taxon>
        <taxon>Actinomycetes</taxon>
        <taxon>Jiangellales</taxon>
        <taxon>Jiangellaceae</taxon>
        <taxon>Phytoactinopolyspora</taxon>
    </lineage>
</organism>
<dbReference type="PANTHER" id="PTHR39340:SF1">
    <property type="entry name" value="SULFOFRUCTOSEPHOSPHATE ALDOLASE"/>
    <property type="match status" value="1"/>
</dbReference>
<evidence type="ECO:0000313" key="4">
    <source>
        <dbReference type="Proteomes" id="UP000475214"/>
    </source>
</evidence>